<dbReference type="HOGENOM" id="CLU_047893_3_0_5"/>
<dbReference type="Pfam" id="PF07542">
    <property type="entry name" value="ATP12"/>
    <property type="match status" value="1"/>
</dbReference>
<accession>Q0FIH2</accession>
<dbReference type="Proteomes" id="UP000006230">
    <property type="component" value="Unassembled WGS sequence"/>
</dbReference>
<keyword evidence="3" id="KW-0143">Chaperone</keyword>
<keyword evidence="5" id="KW-1185">Reference proteome</keyword>
<dbReference type="AlphaFoldDB" id="Q0FIH2"/>
<organism evidence="4 5">
    <name type="scientific">Salipiger bermudensis (strain DSM 26914 / JCM 13377 / KCTC 12554 / HTCC2601)</name>
    <name type="common">Pelagibaca bermudensis</name>
    <dbReference type="NCBI Taxonomy" id="314265"/>
    <lineage>
        <taxon>Bacteria</taxon>
        <taxon>Pseudomonadati</taxon>
        <taxon>Pseudomonadota</taxon>
        <taxon>Alphaproteobacteria</taxon>
        <taxon>Rhodobacterales</taxon>
        <taxon>Roseobacteraceae</taxon>
        <taxon>Salipiger</taxon>
    </lineage>
</organism>
<evidence type="ECO:0000256" key="3">
    <source>
        <dbReference type="ARBA" id="ARBA00023186"/>
    </source>
</evidence>
<evidence type="ECO:0000256" key="1">
    <source>
        <dbReference type="ARBA" id="ARBA00008231"/>
    </source>
</evidence>
<dbReference type="PANTHER" id="PTHR21013:SF10">
    <property type="entry name" value="ATP SYNTHASE MITOCHONDRIAL F1 COMPLEX ASSEMBLY FACTOR 2"/>
    <property type="match status" value="1"/>
</dbReference>
<reference evidence="4 5" key="1">
    <citation type="journal article" date="2010" name="J. Bacteriol.">
        <title>Genome sequences of Pelagibaca bermudensis HTCC2601T and Maritimibacter alkaliphilus HTCC2654T, the type strains of two marine Roseobacter genera.</title>
        <authorList>
            <person name="Thrash J.C."/>
            <person name="Cho J.C."/>
            <person name="Ferriera S."/>
            <person name="Johnson J."/>
            <person name="Vergin K.L."/>
            <person name="Giovannoni S.J."/>
        </authorList>
    </citation>
    <scope>NUCLEOTIDE SEQUENCE [LARGE SCALE GENOMIC DNA]</scope>
    <source>
        <strain evidence="5">DSM 26914 / JCM 13377 / KCTC 12554 / HTCC2601</strain>
    </source>
</reference>
<sequence length="237" mass="26154">MSEWAPRRFYETATATQVEGGHGIALDGRRVMTPGKSPLVVPTRGLAEAIAEEWQAQGEKIDPNTMPFTRTANSAIEKVTPQRAAVADMLADYGDSDLLCYRADQPDELVQRQSERWDPLLDWAAARFGARLEPRAGVIHAPQDPDALAALARQAHALDAFELAAFHDLVSLTGSLVLGLAATDPDHDPEALWALSRLDESWQEELWGVDEEASDVAERKRAAFLHAHRFYRLCSAD</sequence>
<keyword evidence="2" id="KW-0809">Transit peptide</keyword>
<dbReference type="eggNOG" id="COG5387">
    <property type="taxonomic scope" value="Bacteria"/>
</dbReference>
<dbReference type="Gene3D" id="3.30.2180.10">
    <property type="entry name" value="ATP12-like"/>
    <property type="match status" value="1"/>
</dbReference>
<protein>
    <recommendedName>
        <fullName evidence="6">ATPase</fullName>
    </recommendedName>
</protein>
<dbReference type="PANTHER" id="PTHR21013">
    <property type="entry name" value="ATP SYNTHASE MITOCHONDRIAL F1 COMPLEX ASSEMBLY FACTOR 2/ATP12 PROTEIN, MITOCHONDRIAL PRECURSOR"/>
    <property type="match status" value="1"/>
</dbReference>
<dbReference type="InterPro" id="IPR023335">
    <property type="entry name" value="ATP12_ortho_dom_sf"/>
</dbReference>
<name>Q0FIH2_SALBH</name>
<dbReference type="GO" id="GO:0043461">
    <property type="term" value="P:proton-transporting ATP synthase complex assembly"/>
    <property type="evidence" value="ECO:0007669"/>
    <property type="project" value="InterPro"/>
</dbReference>
<dbReference type="Gene3D" id="1.10.3580.10">
    <property type="entry name" value="ATP12 ATPase"/>
    <property type="match status" value="1"/>
</dbReference>
<evidence type="ECO:0008006" key="6">
    <source>
        <dbReference type="Google" id="ProtNLM"/>
    </source>
</evidence>
<proteinExistence type="inferred from homology"/>
<dbReference type="RefSeq" id="WP_007792688.1">
    <property type="nucleotide sequence ID" value="NZ_DS022276.1"/>
</dbReference>
<gene>
    <name evidence="4" type="ORF">R2601_09532</name>
</gene>
<dbReference type="SUPFAM" id="SSF160909">
    <property type="entry name" value="ATP12-like"/>
    <property type="match status" value="1"/>
</dbReference>
<dbReference type="EMBL" id="AATQ01000059">
    <property type="protein sequence ID" value="EAU43979.1"/>
    <property type="molecule type" value="Genomic_DNA"/>
</dbReference>
<dbReference type="InterPro" id="IPR042272">
    <property type="entry name" value="ATP12_ATP_synth-F1-assembly_N"/>
</dbReference>
<evidence type="ECO:0000256" key="2">
    <source>
        <dbReference type="ARBA" id="ARBA00022946"/>
    </source>
</evidence>
<evidence type="ECO:0000313" key="4">
    <source>
        <dbReference type="EMBL" id="EAU43979.1"/>
    </source>
</evidence>
<dbReference type="STRING" id="314265.R2601_09532"/>
<comment type="similarity">
    <text evidence="1">Belongs to the ATP12 family.</text>
</comment>
<evidence type="ECO:0000313" key="5">
    <source>
        <dbReference type="Proteomes" id="UP000006230"/>
    </source>
</evidence>
<dbReference type="InterPro" id="IPR011419">
    <property type="entry name" value="ATP12_ATP_synth-F1-assembly"/>
</dbReference>
<comment type="caution">
    <text evidence="4">The sequence shown here is derived from an EMBL/GenBank/DDBJ whole genome shotgun (WGS) entry which is preliminary data.</text>
</comment>
<dbReference type="OrthoDB" id="9797825at2"/>